<protein>
    <recommendedName>
        <fullName evidence="1">Glycosyltransferase 2-like domain-containing protein</fullName>
    </recommendedName>
</protein>
<evidence type="ECO:0000313" key="2">
    <source>
        <dbReference type="EMBL" id="SVE44540.1"/>
    </source>
</evidence>
<organism evidence="2">
    <name type="scientific">marine metagenome</name>
    <dbReference type="NCBI Taxonomy" id="408172"/>
    <lineage>
        <taxon>unclassified sequences</taxon>
        <taxon>metagenomes</taxon>
        <taxon>ecological metagenomes</taxon>
    </lineage>
</organism>
<sequence>MNSGIVSGGQKERSTCPRVTLCLATFEAEAFIEVTLRSICCQTYKNFKCLIFDDASEDGTIGVCETVLEDDVRFEIQVHDERLG</sequence>
<dbReference type="InterPro" id="IPR029044">
    <property type="entry name" value="Nucleotide-diphossugar_trans"/>
</dbReference>
<proteinExistence type="predicted"/>
<feature type="domain" description="Glycosyltransferase 2-like" evidence="1">
    <location>
        <begin position="21"/>
        <end position="84"/>
    </location>
</feature>
<dbReference type="InterPro" id="IPR001173">
    <property type="entry name" value="Glyco_trans_2-like"/>
</dbReference>
<accession>A0A383DJP6</accession>
<dbReference type="Pfam" id="PF00535">
    <property type="entry name" value="Glycos_transf_2"/>
    <property type="match status" value="1"/>
</dbReference>
<reference evidence="2" key="1">
    <citation type="submission" date="2018-05" db="EMBL/GenBank/DDBJ databases">
        <authorList>
            <person name="Lanie J.A."/>
            <person name="Ng W.-L."/>
            <person name="Kazmierczak K.M."/>
            <person name="Andrzejewski T.M."/>
            <person name="Davidsen T.M."/>
            <person name="Wayne K.J."/>
            <person name="Tettelin H."/>
            <person name="Glass J.I."/>
            <person name="Rusch D."/>
            <person name="Podicherti R."/>
            <person name="Tsui H.-C.T."/>
            <person name="Winkler M.E."/>
        </authorList>
    </citation>
    <scope>NUCLEOTIDE SEQUENCE</scope>
</reference>
<evidence type="ECO:0000259" key="1">
    <source>
        <dbReference type="Pfam" id="PF00535"/>
    </source>
</evidence>
<dbReference type="EMBL" id="UINC01217786">
    <property type="protein sequence ID" value="SVE44540.1"/>
    <property type="molecule type" value="Genomic_DNA"/>
</dbReference>
<dbReference type="Gene3D" id="3.90.550.10">
    <property type="entry name" value="Spore Coat Polysaccharide Biosynthesis Protein SpsA, Chain A"/>
    <property type="match status" value="1"/>
</dbReference>
<dbReference type="SUPFAM" id="SSF53448">
    <property type="entry name" value="Nucleotide-diphospho-sugar transferases"/>
    <property type="match status" value="1"/>
</dbReference>
<dbReference type="AlphaFoldDB" id="A0A383DJP6"/>
<name>A0A383DJP6_9ZZZZ</name>
<gene>
    <name evidence="2" type="ORF">METZ01_LOCUS497394</name>
</gene>